<evidence type="ECO:0000256" key="2">
    <source>
        <dbReference type="ARBA" id="ARBA00022553"/>
    </source>
</evidence>
<sequence>MDRQHESKHVGRRLLLNYIDAVAAENPTKPVITQVISFEPEVQFSLTFQDLSTIINRLAWWLDESLQGKAKGTTVAYLGPSDARHFILSLAAAKTGSRLLLLSPRNSVPIHEHLIKETESPAILFDSSFSSTVTELTDVNEVVGVEVPGLAALLTNNSSMMEYPYLDTFENASDKPLVVFHTSGSTGMPKPVAFVHSALAASDNLRTLYSEDTYRVSVHRLLETAQSIYNGCPLFHLAGFVAGLFGVFSGTVQVIGPPNQPSSAQMFKNILHLSHIDGALLPPLVVDQIAQEPALVEEVSKLKFITFGGGSVSQATGDILAQKTKMINVLGSSECGLIGVFMTEPENWDWFHFAAQALGIHWEPIDEGTDGEPEYYELVLRRDDSLPQKQAVFQIFPHLDEWRTKDIFRRHPSIPYYYKYQSRIDDVIVFSTGEKMNPISVEAGLNALPGVHASLVAGHKRPYPVLLVELAPSATAEETLPIINAALEELNKLSMKYAQIHRTDILVAVPEKPFVRTPKGTINRSQTAKLYEAEIEALYSASTEVPATLQVQIDPSTDETLTKTIAEFVGGLTGMKDLGVDDDFFASGLDSRQVQMLAASVARALDSQKDVLSLRNAVYMNPTAQGLVRHIRQDKTDDISEIFEEIFNKYSSSLPQPAKAAPQTIKDTHHVLVTGTTGFVGSFILTSLLKIPSVTEITCLNRRLPDPPITSATTKVNHFKADLSQASFGLTEADYAHLVSTVTDIIHCQWPVTFNLPLALFEPHIAGVANLVNLAYTSPNHTKVIFLSSIATIQGWTEPTPVPEAALDSLVYAQGGYGQSKMLASKLLGEAAVKSGVPTAVCRVGQVGGPVNSDGVWPERDWFPTLLRASQIMGVLPRSLGHFNEVDWLPVDSLSEGLVTLALGDLRHPLIDSPESEPESGKGAEEASYYHFTNPVTSSYTTLVPSILRHLGSQLTTVDTLAEWNEALASWTKPVDGTDKAETDSAMAAAMALLEFYQSLASNLDQPDARLDTTVTVAKIPLLSKVGAVSEAWMEIWLGQWGFGKLVE</sequence>
<keyword evidence="2" id="KW-0597">Phosphoprotein</keyword>
<dbReference type="Pfam" id="PF23562">
    <property type="entry name" value="AMP-binding_C_3"/>
    <property type="match status" value="1"/>
</dbReference>
<reference evidence="4 5" key="1">
    <citation type="submission" date="2024-07" db="EMBL/GenBank/DDBJ databases">
        <title>Section-level genome sequencing and comparative genomics of Aspergillus sections Usti and Cavernicolus.</title>
        <authorList>
            <consortium name="Lawrence Berkeley National Laboratory"/>
            <person name="Nybo J.L."/>
            <person name="Vesth T.C."/>
            <person name="Theobald S."/>
            <person name="Frisvad J.C."/>
            <person name="Larsen T.O."/>
            <person name="Kjaerboelling I."/>
            <person name="Rothschild-Mancinelli K."/>
            <person name="Lyhne E.K."/>
            <person name="Kogle M.E."/>
            <person name="Barry K."/>
            <person name="Clum A."/>
            <person name="Na H."/>
            <person name="Ledsgaard L."/>
            <person name="Lin J."/>
            <person name="Lipzen A."/>
            <person name="Kuo A."/>
            <person name="Riley R."/>
            <person name="Mondo S."/>
            <person name="LaButti K."/>
            <person name="Haridas S."/>
            <person name="Pangalinan J."/>
            <person name="Salamov A.A."/>
            <person name="Simmons B.A."/>
            <person name="Magnuson J.K."/>
            <person name="Chen J."/>
            <person name="Drula E."/>
            <person name="Henrissat B."/>
            <person name="Wiebenga A."/>
            <person name="Lubbers R.J."/>
            <person name="Gomes A.C."/>
            <person name="Macurrencykelacurrency M.R."/>
            <person name="Stajich J."/>
            <person name="Grigoriev I.V."/>
            <person name="Mortensen U.H."/>
            <person name="De vries R.P."/>
            <person name="Baker S.E."/>
            <person name="Andersen M.R."/>
        </authorList>
    </citation>
    <scope>NUCLEOTIDE SEQUENCE [LARGE SCALE GENOMIC DNA]</scope>
    <source>
        <strain evidence="4 5">CBS 756.74</strain>
    </source>
</reference>
<dbReference type="SUPFAM" id="SSF47336">
    <property type="entry name" value="ACP-like"/>
    <property type="match status" value="1"/>
</dbReference>
<dbReference type="SUPFAM" id="SSF51735">
    <property type="entry name" value="NAD(P)-binding Rossmann-fold domains"/>
    <property type="match status" value="1"/>
</dbReference>
<organism evidence="4 5">
    <name type="scientific">Aspergillus pseudodeflectus</name>
    <dbReference type="NCBI Taxonomy" id="176178"/>
    <lineage>
        <taxon>Eukaryota</taxon>
        <taxon>Fungi</taxon>
        <taxon>Dikarya</taxon>
        <taxon>Ascomycota</taxon>
        <taxon>Pezizomycotina</taxon>
        <taxon>Eurotiomycetes</taxon>
        <taxon>Eurotiomycetidae</taxon>
        <taxon>Eurotiales</taxon>
        <taxon>Aspergillaceae</taxon>
        <taxon>Aspergillus</taxon>
        <taxon>Aspergillus subgen. Nidulantes</taxon>
    </lineage>
</organism>
<dbReference type="Pfam" id="PF07993">
    <property type="entry name" value="NAD_binding_4"/>
    <property type="match status" value="1"/>
</dbReference>
<name>A0ABR4JFN3_9EURO</name>
<dbReference type="InterPro" id="IPR000873">
    <property type="entry name" value="AMP-dep_synth/lig_dom"/>
</dbReference>
<gene>
    <name evidence="4" type="ORF">BJX68DRAFT_209019</name>
</gene>
<keyword evidence="5" id="KW-1185">Reference proteome</keyword>
<evidence type="ECO:0000313" key="4">
    <source>
        <dbReference type="EMBL" id="KAL2838851.1"/>
    </source>
</evidence>
<evidence type="ECO:0000259" key="3">
    <source>
        <dbReference type="PROSITE" id="PS50075"/>
    </source>
</evidence>
<dbReference type="SUPFAM" id="SSF56801">
    <property type="entry name" value="Acetyl-CoA synthetase-like"/>
    <property type="match status" value="1"/>
</dbReference>
<dbReference type="PROSITE" id="PS00455">
    <property type="entry name" value="AMP_BINDING"/>
    <property type="match status" value="1"/>
</dbReference>
<dbReference type="RefSeq" id="XP_070893242.1">
    <property type="nucleotide sequence ID" value="XM_071037705.1"/>
</dbReference>
<dbReference type="PANTHER" id="PTHR43439">
    <property type="entry name" value="PHENYLACETATE-COENZYME A LIGASE"/>
    <property type="match status" value="1"/>
</dbReference>
<evidence type="ECO:0000313" key="5">
    <source>
        <dbReference type="Proteomes" id="UP001610444"/>
    </source>
</evidence>
<accession>A0ABR4JFN3</accession>
<dbReference type="Pfam" id="PF00501">
    <property type="entry name" value="AMP-binding"/>
    <property type="match status" value="1"/>
</dbReference>
<protein>
    <recommendedName>
        <fullName evidence="3">Carrier domain-containing protein</fullName>
    </recommendedName>
</protein>
<dbReference type="InterPro" id="IPR036291">
    <property type="entry name" value="NAD(P)-bd_dom_sf"/>
</dbReference>
<dbReference type="InterPro" id="IPR020845">
    <property type="entry name" value="AMP-binding_CS"/>
</dbReference>
<dbReference type="PROSITE" id="PS50075">
    <property type="entry name" value="CARRIER"/>
    <property type="match status" value="1"/>
</dbReference>
<dbReference type="GeneID" id="98152869"/>
<dbReference type="InterPro" id="IPR036736">
    <property type="entry name" value="ACP-like_sf"/>
</dbReference>
<dbReference type="InterPro" id="IPR042099">
    <property type="entry name" value="ANL_N_sf"/>
</dbReference>
<feature type="domain" description="Carrier" evidence="3">
    <location>
        <begin position="556"/>
        <end position="635"/>
    </location>
</feature>
<dbReference type="Gene3D" id="1.10.1200.10">
    <property type="entry name" value="ACP-like"/>
    <property type="match status" value="1"/>
</dbReference>
<comment type="caution">
    <text evidence="4">The sequence shown here is derived from an EMBL/GenBank/DDBJ whole genome shotgun (WGS) entry which is preliminary data.</text>
</comment>
<dbReference type="InterPro" id="IPR051414">
    <property type="entry name" value="Adenylate-forming_Reductase"/>
</dbReference>
<dbReference type="PANTHER" id="PTHR43439:SF2">
    <property type="entry name" value="ENZYME, PUTATIVE (JCVI)-RELATED"/>
    <property type="match status" value="1"/>
</dbReference>
<dbReference type="InterPro" id="IPR009081">
    <property type="entry name" value="PP-bd_ACP"/>
</dbReference>
<dbReference type="InterPro" id="IPR013120">
    <property type="entry name" value="FAR_NAD-bd"/>
</dbReference>
<keyword evidence="1" id="KW-0596">Phosphopantetheine</keyword>
<proteinExistence type="predicted"/>
<evidence type="ECO:0000256" key="1">
    <source>
        <dbReference type="ARBA" id="ARBA00022450"/>
    </source>
</evidence>
<dbReference type="EMBL" id="JBFXLR010000080">
    <property type="protein sequence ID" value="KAL2838851.1"/>
    <property type="molecule type" value="Genomic_DNA"/>
</dbReference>
<dbReference type="Proteomes" id="UP001610444">
    <property type="component" value="Unassembled WGS sequence"/>
</dbReference>
<dbReference type="Gene3D" id="3.40.50.720">
    <property type="entry name" value="NAD(P)-binding Rossmann-like Domain"/>
    <property type="match status" value="1"/>
</dbReference>
<dbReference type="Gene3D" id="3.40.50.12780">
    <property type="entry name" value="N-terminal domain of ligase-like"/>
    <property type="match status" value="1"/>
</dbReference>